<dbReference type="OrthoDB" id="8478320at2"/>
<dbReference type="InterPro" id="IPR036249">
    <property type="entry name" value="Thioredoxin-like_sf"/>
</dbReference>
<name>A0A6I4SM93_9SPHN</name>
<feature type="domain" description="Thioredoxin-like fold" evidence="2">
    <location>
        <begin position="59"/>
        <end position="233"/>
    </location>
</feature>
<sequence length="253" mass="26643">MTKFRTFALALVASPLTLGVAACDTAESGNEITSAEPIAPIEAPEGSAWTDVVTMSPDGGFVLGNPDAPIKLVEYGSLTCGACAAFAATGAAPLKEDYVSSGRVSFEFRSMVLRGPADLTLSRLIGCGQPEAAHPLSDQVWGNLDAIFDTMQANGAALEQALQLPEDQRFVAFAEQAGFLDFFAARGLSKDQARQCLADFSSMEALAEQSQEISTRDNVTATPTFFLNGRRVETGVGGPWAAIEPMLKQAGAR</sequence>
<evidence type="ECO:0000313" key="3">
    <source>
        <dbReference type="EMBL" id="MXO56558.1"/>
    </source>
</evidence>
<dbReference type="SUPFAM" id="SSF52833">
    <property type="entry name" value="Thioredoxin-like"/>
    <property type="match status" value="1"/>
</dbReference>
<protein>
    <submittedName>
        <fullName evidence="3">Thioredoxin domain-containing protein</fullName>
    </submittedName>
</protein>
<keyword evidence="1" id="KW-0732">Signal</keyword>
<evidence type="ECO:0000313" key="4">
    <source>
        <dbReference type="Proteomes" id="UP000468943"/>
    </source>
</evidence>
<feature type="chain" id="PRO_5026165640" evidence="1">
    <location>
        <begin position="23"/>
        <end position="253"/>
    </location>
</feature>
<dbReference type="RefSeq" id="WP_160597745.1">
    <property type="nucleotide sequence ID" value="NZ_WTYS01000001.1"/>
</dbReference>
<keyword evidence="4" id="KW-1185">Reference proteome</keyword>
<accession>A0A6I4SM93</accession>
<evidence type="ECO:0000259" key="2">
    <source>
        <dbReference type="Pfam" id="PF13462"/>
    </source>
</evidence>
<dbReference type="Gene3D" id="1.10.40.110">
    <property type="match status" value="1"/>
</dbReference>
<dbReference type="Proteomes" id="UP000468943">
    <property type="component" value="Unassembled WGS sequence"/>
</dbReference>
<dbReference type="AlphaFoldDB" id="A0A6I4SM93"/>
<reference evidence="3 4" key="1">
    <citation type="submission" date="2019-12" db="EMBL/GenBank/DDBJ databases">
        <title>Genomic-based taxomic classification of the family Erythrobacteraceae.</title>
        <authorList>
            <person name="Xu L."/>
        </authorList>
    </citation>
    <scope>NUCLEOTIDE SEQUENCE [LARGE SCALE GENOMIC DNA]</scope>
    <source>
        <strain evidence="3 4">JCM 17802</strain>
    </source>
</reference>
<comment type="caution">
    <text evidence="3">The sequence shown here is derived from an EMBL/GenBank/DDBJ whole genome shotgun (WGS) entry which is preliminary data.</text>
</comment>
<dbReference type="Gene3D" id="3.40.30.10">
    <property type="entry name" value="Glutaredoxin"/>
    <property type="match status" value="1"/>
</dbReference>
<dbReference type="InterPro" id="IPR012336">
    <property type="entry name" value="Thioredoxin-like_fold"/>
</dbReference>
<evidence type="ECO:0000256" key="1">
    <source>
        <dbReference type="SAM" id="SignalP"/>
    </source>
</evidence>
<feature type="signal peptide" evidence="1">
    <location>
        <begin position="1"/>
        <end position="22"/>
    </location>
</feature>
<dbReference type="EMBL" id="WTYS01000001">
    <property type="protein sequence ID" value="MXO56558.1"/>
    <property type="molecule type" value="Genomic_DNA"/>
</dbReference>
<dbReference type="PROSITE" id="PS51257">
    <property type="entry name" value="PROKAR_LIPOPROTEIN"/>
    <property type="match status" value="1"/>
</dbReference>
<gene>
    <name evidence="3" type="ORF">GRI36_06650</name>
</gene>
<organism evidence="3 4">
    <name type="scientific">Pontixanthobacter gangjinensis</name>
    <dbReference type="NCBI Taxonomy" id="1028742"/>
    <lineage>
        <taxon>Bacteria</taxon>
        <taxon>Pseudomonadati</taxon>
        <taxon>Pseudomonadota</taxon>
        <taxon>Alphaproteobacteria</taxon>
        <taxon>Sphingomonadales</taxon>
        <taxon>Erythrobacteraceae</taxon>
        <taxon>Pontixanthobacter</taxon>
    </lineage>
</organism>
<proteinExistence type="predicted"/>
<dbReference type="Pfam" id="PF13462">
    <property type="entry name" value="Thioredoxin_4"/>
    <property type="match status" value="1"/>
</dbReference>